<proteinExistence type="predicted"/>
<sequence length="129" mass="14703">MDVRHFSSLLQQINVRPQLLFVTILLDKLGQKRRQTKSKSTRSVLARQSRLRRTNFVADLKTEPTPIQNRIHSGSKRPTPPKARVKHVQMRSDDQLNAYQIGVVAKGTHYVRVVAMFGSVSMQVVNGKQ</sequence>
<gene>
    <name evidence="2" type="ORF">CR513_60279</name>
</gene>
<accession>A0A371E672</accession>
<feature type="region of interest" description="Disordered" evidence="1">
    <location>
        <begin position="63"/>
        <end position="82"/>
    </location>
</feature>
<evidence type="ECO:0000313" key="2">
    <source>
        <dbReference type="EMBL" id="RDX61487.1"/>
    </source>
</evidence>
<dbReference type="Proteomes" id="UP000257109">
    <property type="component" value="Unassembled WGS sequence"/>
</dbReference>
<keyword evidence="3" id="KW-1185">Reference proteome</keyword>
<dbReference type="EMBL" id="QJKJ01016111">
    <property type="protein sequence ID" value="RDX61487.1"/>
    <property type="molecule type" value="Genomic_DNA"/>
</dbReference>
<dbReference type="AlphaFoldDB" id="A0A371E672"/>
<organism evidence="2 3">
    <name type="scientific">Mucuna pruriens</name>
    <name type="common">Velvet bean</name>
    <name type="synonym">Dolichos pruriens</name>
    <dbReference type="NCBI Taxonomy" id="157652"/>
    <lineage>
        <taxon>Eukaryota</taxon>
        <taxon>Viridiplantae</taxon>
        <taxon>Streptophyta</taxon>
        <taxon>Embryophyta</taxon>
        <taxon>Tracheophyta</taxon>
        <taxon>Spermatophyta</taxon>
        <taxon>Magnoliopsida</taxon>
        <taxon>eudicotyledons</taxon>
        <taxon>Gunneridae</taxon>
        <taxon>Pentapetalae</taxon>
        <taxon>rosids</taxon>
        <taxon>fabids</taxon>
        <taxon>Fabales</taxon>
        <taxon>Fabaceae</taxon>
        <taxon>Papilionoideae</taxon>
        <taxon>50 kb inversion clade</taxon>
        <taxon>NPAAA clade</taxon>
        <taxon>indigoferoid/millettioid clade</taxon>
        <taxon>Phaseoleae</taxon>
        <taxon>Mucuna</taxon>
    </lineage>
</organism>
<feature type="non-terminal residue" evidence="2">
    <location>
        <position position="129"/>
    </location>
</feature>
<name>A0A371E672_MUCPR</name>
<evidence type="ECO:0000313" key="3">
    <source>
        <dbReference type="Proteomes" id="UP000257109"/>
    </source>
</evidence>
<evidence type="ECO:0000256" key="1">
    <source>
        <dbReference type="SAM" id="MobiDB-lite"/>
    </source>
</evidence>
<reference evidence="2" key="1">
    <citation type="submission" date="2018-05" db="EMBL/GenBank/DDBJ databases">
        <title>Draft genome of Mucuna pruriens seed.</title>
        <authorList>
            <person name="Nnadi N.E."/>
            <person name="Vos R."/>
            <person name="Hasami M.H."/>
            <person name="Devisetty U.K."/>
            <person name="Aguiy J.C."/>
        </authorList>
    </citation>
    <scope>NUCLEOTIDE SEQUENCE [LARGE SCALE GENOMIC DNA]</scope>
    <source>
        <strain evidence="2">JCA_2017</strain>
    </source>
</reference>
<protein>
    <submittedName>
        <fullName evidence="2">Uncharacterized protein</fullName>
    </submittedName>
</protein>
<comment type="caution">
    <text evidence="2">The sequence shown here is derived from an EMBL/GenBank/DDBJ whole genome shotgun (WGS) entry which is preliminary data.</text>
</comment>